<feature type="transmembrane region" description="Helical" evidence="1">
    <location>
        <begin position="34"/>
        <end position="57"/>
    </location>
</feature>
<keyword evidence="1" id="KW-0472">Membrane</keyword>
<evidence type="ECO:0000313" key="2">
    <source>
        <dbReference type="EMBL" id="CAE7650892.1"/>
    </source>
</evidence>
<proteinExistence type="predicted"/>
<keyword evidence="1" id="KW-1133">Transmembrane helix</keyword>
<evidence type="ECO:0000256" key="1">
    <source>
        <dbReference type="SAM" id="Phobius"/>
    </source>
</evidence>
<accession>A0A812W279</accession>
<dbReference type="Proteomes" id="UP000649617">
    <property type="component" value="Unassembled WGS sequence"/>
</dbReference>
<feature type="non-terminal residue" evidence="2">
    <location>
        <position position="1"/>
    </location>
</feature>
<name>A0A812W279_SYMPI</name>
<feature type="transmembrane region" description="Helical" evidence="1">
    <location>
        <begin position="7"/>
        <end position="28"/>
    </location>
</feature>
<keyword evidence="1" id="KW-0812">Transmembrane</keyword>
<gene>
    <name evidence="2" type="ORF">SPIL2461_LOCUS17375</name>
</gene>
<keyword evidence="3" id="KW-1185">Reference proteome</keyword>
<dbReference type="EMBL" id="CAJNIZ010043138">
    <property type="protein sequence ID" value="CAE7650892.1"/>
    <property type="molecule type" value="Genomic_DNA"/>
</dbReference>
<organism evidence="2 3">
    <name type="scientific">Symbiodinium pilosum</name>
    <name type="common">Dinoflagellate</name>
    <dbReference type="NCBI Taxonomy" id="2952"/>
    <lineage>
        <taxon>Eukaryota</taxon>
        <taxon>Sar</taxon>
        <taxon>Alveolata</taxon>
        <taxon>Dinophyceae</taxon>
        <taxon>Suessiales</taxon>
        <taxon>Symbiodiniaceae</taxon>
        <taxon>Symbiodinium</taxon>
    </lineage>
</organism>
<sequence>AGSLVGGAIGILPALFTFGLSIPVGAAIGGGAGLAVGAAAGATAGAVSGGAAGYGAYAKRGQISEFKQNTVNKDDILERLSLLLDASVRYGDSTTHLKSDVAFCKNTPSCERLAILRKTYLLDV</sequence>
<evidence type="ECO:0000313" key="3">
    <source>
        <dbReference type="Proteomes" id="UP000649617"/>
    </source>
</evidence>
<reference evidence="2" key="1">
    <citation type="submission" date="2021-02" db="EMBL/GenBank/DDBJ databases">
        <authorList>
            <person name="Dougan E. K."/>
            <person name="Rhodes N."/>
            <person name="Thang M."/>
            <person name="Chan C."/>
        </authorList>
    </citation>
    <scope>NUCLEOTIDE SEQUENCE</scope>
</reference>
<protein>
    <submittedName>
        <fullName evidence="2">Uncharacterized protein</fullName>
    </submittedName>
</protein>
<comment type="caution">
    <text evidence="2">The sequence shown here is derived from an EMBL/GenBank/DDBJ whole genome shotgun (WGS) entry which is preliminary data.</text>
</comment>
<dbReference type="AlphaFoldDB" id="A0A812W279"/>